<keyword evidence="10 11" id="KW-0413">Isomerase</keyword>
<dbReference type="SMART" id="SM00487">
    <property type="entry name" value="DEXDc"/>
    <property type="match status" value="1"/>
</dbReference>
<evidence type="ECO:0000256" key="2">
    <source>
        <dbReference type="ARBA" id="ARBA00022723"/>
    </source>
</evidence>
<evidence type="ECO:0000256" key="7">
    <source>
        <dbReference type="ARBA" id="ARBA00023004"/>
    </source>
</evidence>
<organism evidence="13 14">
    <name type="scientific">Ruthia magnifica subsp. Calyptogena magnifica</name>
    <dbReference type="NCBI Taxonomy" id="413404"/>
    <lineage>
        <taxon>Bacteria</taxon>
        <taxon>Pseudomonadati</taxon>
        <taxon>Pseudomonadota</taxon>
        <taxon>Gammaproteobacteria</taxon>
        <taxon>Candidatus Pseudothioglobaceae</taxon>
        <taxon>Candidatus Ruthturnera</taxon>
    </lineage>
</organism>
<feature type="binding site" evidence="11">
    <location>
        <position position="197"/>
    </location>
    <ligand>
        <name>[4Fe-4S] cluster</name>
        <dbReference type="ChEBI" id="CHEBI:49883"/>
    </ligand>
</feature>
<keyword evidence="4 11" id="KW-0378">Hydrolase</keyword>
<evidence type="ECO:0000313" key="14">
    <source>
        <dbReference type="Proteomes" id="UP000002587"/>
    </source>
</evidence>
<dbReference type="InterPro" id="IPR039000">
    <property type="entry name" value="DinG_proteobact"/>
</dbReference>
<dbReference type="eggNOG" id="COG1199">
    <property type="taxonomic scope" value="Bacteria"/>
</dbReference>
<dbReference type="KEGG" id="rma:Rmag_0365"/>
<dbReference type="InterPro" id="IPR045028">
    <property type="entry name" value="DinG/Rad3-like"/>
</dbReference>
<gene>
    <name evidence="11" type="primary">dinG</name>
    <name evidence="13" type="ordered locus">Rmag_0365</name>
</gene>
<feature type="domain" description="Helicase ATP-binding" evidence="12">
    <location>
        <begin position="16"/>
        <end position="318"/>
    </location>
</feature>
<dbReference type="GO" id="GO:0046872">
    <property type="term" value="F:metal ion binding"/>
    <property type="evidence" value="ECO:0007669"/>
    <property type="project" value="UniProtKB-KW"/>
</dbReference>
<dbReference type="PANTHER" id="PTHR11472:SF59">
    <property type="entry name" value="ATP-DEPENDENT DNA HELICASE DING"/>
    <property type="match status" value="1"/>
</dbReference>
<evidence type="ECO:0000256" key="10">
    <source>
        <dbReference type="ARBA" id="ARBA00023235"/>
    </source>
</evidence>
<proteinExistence type="inferred from homology"/>
<dbReference type="RefSeq" id="WP_011737762.1">
    <property type="nucleotide sequence ID" value="NC_008610.1"/>
</dbReference>
<evidence type="ECO:0000256" key="3">
    <source>
        <dbReference type="ARBA" id="ARBA00022741"/>
    </source>
</evidence>
<evidence type="ECO:0000256" key="11">
    <source>
        <dbReference type="HAMAP-Rule" id="MF_02205"/>
    </source>
</evidence>
<dbReference type="PROSITE" id="PS51193">
    <property type="entry name" value="HELICASE_ATP_BIND_2"/>
    <property type="match status" value="1"/>
</dbReference>
<dbReference type="GO" id="GO:0033677">
    <property type="term" value="F:DNA/RNA helicase activity"/>
    <property type="evidence" value="ECO:0007669"/>
    <property type="project" value="TreeGrafter"/>
</dbReference>
<dbReference type="Pfam" id="PF13307">
    <property type="entry name" value="Helicase_C_2"/>
    <property type="match status" value="1"/>
</dbReference>
<comment type="cofactor">
    <cofactor evidence="11">
        <name>[4Fe-4S] cluster</name>
        <dbReference type="ChEBI" id="CHEBI:49883"/>
    </cofactor>
    <text evidence="11">Binds 1 [4Fe-4S] cluster.</text>
</comment>
<evidence type="ECO:0000256" key="6">
    <source>
        <dbReference type="ARBA" id="ARBA00022840"/>
    </source>
</evidence>
<evidence type="ECO:0000256" key="8">
    <source>
        <dbReference type="ARBA" id="ARBA00023014"/>
    </source>
</evidence>
<dbReference type="GO" id="GO:0043139">
    <property type="term" value="F:5'-3' DNA helicase activity"/>
    <property type="evidence" value="ECO:0007669"/>
    <property type="project" value="UniProtKB-UniRule"/>
</dbReference>
<dbReference type="Pfam" id="PF06733">
    <property type="entry name" value="DEAD_2"/>
    <property type="match status" value="1"/>
</dbReference>
<dbReference type="HOGENOM" id="CLU_012117_4_1_6"/>
<protein>
    <recommendedName>
        <fullName evidence="11">ATP-dependent DNA helicase DinG</fullName>
        <ecNumber evidence="11">5.6.2.3</ecNumber>
    </recommendedName>
    <alternativeName>
        <fullName evidence="11">DNA 5'-3' helicase DinG</fullName>
    </alternativeName>
</protein>
<reference evidence="13 14" key="1">
    <citation type="journal article" date="2007" name="Science">
        <title>The Calyptogena magnifica chemoautotrophic symbiont genome.</title>
        <authorList>
            <person name="Newton I.L.G."/>
            <person name="Woyke T."/>
            <person name="Auchtung T.A."/>
            <person name="Dilly G.F."/>
            <person name="Dutton R.J."/>
            <person name="Fisher M.C."/>
            <person name="Fontanez K.M."/>
            <person name="Lau E."/>
            <person name="Stewart F.J."/>
            <person name="Richardson P.M."/>
            <person name="Barry K.W."/>
            <person name="Saunders E."/>
            <person name="Detter J.C."/>
            <person name="Wu D."/>
            <person name="Eisen J.A."/>
            <person name="Cavanaugh C.M."/>
        </authorList>
    </citation>
    <scope>NUCLEOTIDE SEQUENCE [LARGE SCALE GENOMIC DNA]</scope>
    <source>
        <strain evidence="13 14">Cm</strain>
    </source>
</reference>
<dbReference type="InterPro" id="IPR010614">
    <property type="entry name" value="RAD3-like_helicase_DEAD"/>
</dbReference>
<evidence type="ECO:0000259" key="12">
    <source>
        <dbReference type="PROSITE" id="PS51193"/>
    </source>
</evidence>
<dbReference type="EMBL" id="CP000488">
    <property type="protein sequence ID" value="ABL02137.1"/>
    <property type="molecule type" value="Genomic_DNA"/>
</dbReference>
<sequence length="685" mass="77621">MLSNELKAQIRQSFMSLKKNMDGFKVRQTQNRMIAEISKTLSGEYKGNNNILCIEAPTGTGKTFAYLIGSILIAKANKKKLIISSANVSLQEQLFFKDIPQVQKYCCIDFEYALVKGRSRYVCIHNLINVCENNTSDNFLFESIPLFDKPPGKYQLEQLNEMLNDYSTKKWNGEIDDLMRVPDHSIWKKIACNRFTCTTKSCEFYQNCAFFKARQKITKADVIVANHDLVLADLSTGNTILPNVNKSIFIFDEAHHLNSKALSHFSLTTSTELIKTSVKQTKAVSEQLCKISKQDMPDIDIKQIDDYLTNLIQLFKKLEFNDNIYLFNQGIIDKSINQISENILTLIGAIQTKFMLLKESWDDYLKITVIDKSISDSINNATGECEQHLLSIIALFSSFLQTDEPNKAPHSRWIEKSTLANKKNSYLLNSAQTNISKNLDQLIWSKVSGAVLTSATLTSLGSFERLNKQLGLLRNENQYLRLPSPFVFDQVDFIAAKLKASPTQVYEHTQEVALQLLKRLDSNEGSLVLFASNKQMQIVADLIEKKLDCTLFVQGKYPKKYILEKHTDLRKQGKGSVIFGLDSFAEGVDLKGDNLTHVIIAKLRFSVPTSPIDKTLATYLESQNRNPFMEISLPDASLKLIQACGRLIRTETDTGKITIFDNRLVSKFYGKQLLNALPSYNIIVE</sequence>
<evidence type="ECO:0000256" key="1">
    <source>
        <dbReference type="ARBA" id="ARBA00022485"/>
    </source>
</evidence>
<dbReference type="InterPro" id="IPR027417">
    <property type="entry name" value="P-loop_NTPase"/>
</dbReference>
<dbReference type="SMART" id="SM00491">
    <property type="entry name" value="HELICc2"/>
    <property type="match status" value="1"/>
</dbReference>
<dbReference type="Proteomes" id="UP000002587">
    <property type="component" value="Chromosome"/>
</dbReference>
<dbReference type="Pfam" id="PF04851">
    <property type="entry name" value="ResIII"/>
    <property type="match status" value="1"/>
</dbReference>
<keyword evidence="8 11" id="KW-0411">Iron-sulfur</keyword>
<dbReference type="SUPFAM" id="SSF52540">
    <property type="entry name" value="P-loop containing nucleoside triphosphate hydrolases"/>
    <property type="match status" value="1"/>
</dbReference>
<dbReference type="NCBIfam" id="NF008729">
    <property type="entry name" value="PRK11747.1"/>
    <property type="match status" value="1"/>
</dbReference>
<comment type="similarity">
    <text evidence="11">Belongs to the helicase family. DinG subfamily. Type 1 sub-subfamily.</text>
</comment>
<dbReference type="HAMAP" id="MF_02205">
    <property type="entry name" value="DinG_proteobact"/>
    <property type="match status" value="1"/>
</dbReference>
<dbReference type="OrthoDB" id="9805194at2"/>
<accession>A1AW30</accession>
<evidence type="ECO:0000256" key="9">
    <source>
        <dbReference type="ARBA" id="ARBA00023125"/>
    </source>
</evidence>
<evidence type="ECO:0000256" key="4">
    <source>
        <dbReference type="ARBA" id="ARBA00022801"/>
    </source>
</evidence>
<dbReference type="GO" id="GO:0051539">
    <property type="term" value="F:4 iron, 4 sulfur cluster binding"/>
    <property type="evidence" value="ECO:0007669"/>
    <property type="project" value="UniProtKB-UniRule"/>
</dbReference>
<dbReference type="GO" id="GO:0009432">
    <property type="term" value="P:SOS response"/>
    <property type="evidence" value="ECO:0007669"/>
    <property type="project" value="TreeGrafter"/>
</dbReference>
<dbReference type="PANTHER" id="PTHR11472">
    <property type="entry name" value="DNA REPAIR DEAD HELICASE RAD3/XP-D SUBFAMILY MEMBER"/>
    <property type="match status" value="1"/>
</dbReference>
<keyword evidence="1 11" id="KW-0004">4Fe-4S</keyword>
<keyword evidence="6 11" id="KW-0067">ATP-binding</keyword>
<dbReference type="InterPro" id="IPR014001">
    <property type="entry name" value="Helicase_ATP-bd"/>
</dbReference>
<keyword evidence="7 11" id="KW-0408">Iron</keyword>
<dbReference type="InterPro" id="IPR006555">
    <property type="entry name" value="ATP-dep_Helicase_C"/>
</dbReference>
<keyword evidence="14" id="KW-1185">Reference proteome</keyword>
<keyword evidence="3 11" id="KW-0547">Nucleotide-binding</keyword>
<dbReference type="InterPro" id="IPR006554">
    <property type="entry name" value="Helicase-like_DEXD_c2"/>
</dbReference>
<keyword evidence="5 11" id="KW-0347">Helicase</keyword>
<dbReference type="AlphaFoldDB" id="A1AW30"/>
<name>A1AW30_RUTMC</name>
<feature type="binding site" evidence="11">
    <location>
        <position position="123"/>
    </location>
    <ligand>
        <name>[4Fe-4S] cluster</name>
        <dbReference type="ChEBI" id="CHEBI:49883"/>
    </ligand>
</feature>
<keyword evidence="9 11" id="KW-0238">DNA-binding</keyword>
<dbReference type="Gene3D" id="3.40.50.300">
    <property type="entry name" value="P-loop containing nucleotide triphosphate hydrolases"/>
    <property type="match status" value="2"/>
</dbReference>
<evidence type="ECO:0000313" key="13">
    <source>
        <dbReference type="EMBL" id="ABL02137.1"/>
    </source>
</evidence>
<dbReference type="EC" id="5.6.2.3" evidence="11"/>
<dbReference type="STRING" id="413404.Rmag_0365"/>
<dbReference type="GO" id="GO:0003677">
    <property type="term" value="F:DNA binding"/>
    <property type="evidence" value="ECO:0007669"/>
    <property type="project" value="UniProtKB-UniRule"/>
</dbReference>
<dbReference type="GO" id="GO:0006281">
    <property type="term" value="P:DNA repair"/>
    <property type="evidence" value="ECO:0007669"/>
    <property type="project" value="TreeGrafter"/>
</dbReference>
<dbReference type="GO" id="GO:0005524">
    <property type="term" value="F:ATP binding"/>
    <property type="evidence" value="ECO:0007669"/>
    <property type="project" value="UniProtKB-UniRule"/>
</dbReference>
<feature type="binding site" evidence="11">
    <location>
        <position position="208"/>
    </location>
    <ligand>
        <name>[4Fe-4S] cluster</name>
        <dbReference type="ChEBI" id="CHEBI:49883"/>
    </ligand>
</feature>
<comment type="catalytic activity">
    <reaction evidence="11">
        <text>ATP + H2O = ADP + phosphate + H(+)</text>
        <dbReference type="Rhea" id="RHEA:13065"/>
        <dbReference type="ChEBI" id="CHEBI:15377"/>
        <dbReference type="ChEBI" id="CHEBI:15378"/>
        <dbReference type="ChEBI" id="CHEBI:30616"/>
        <dbReference type="ChEBI" id="CHEBI:43474"/>
        <dbReference type="ChEBI" id="CHEBI:456216"/>
        <dbReference type="EC" id="5.6.2.3"/>
    </reaction>
</comment>
<dbReference type="InterPro" id="IPR006935">
    <property type="entry name" value="Helicase/UvrB_N"/>
</dbReference>
<feature type="binding site" evidence="11">
    <location>
        <position position="202"/>
    </location>
    <ligand>
        <name>[4Fe-4S] cluster</name>
        <dbReference type="ChEBI" id="CHEBI:49883"/>
    </ligand>
</feature>
<dbReference type="InterPro" id="IPR014013">
    <property type="entry name" value="Helic_SF1/SF2_ATP-bd_DinG/Rad3"/>
</dbReference>
<dbReference type="GO" id="GO:0016887">
    <property type="term" value="F:ATP hydrolysis activity"/>
    <property type="evidence" value="ECO:0007669"/>
    <property type="project" value="RHEA"/>
</dbReference>
<comment type="function">
    <text evidence="11">DNA-dependent ATPase and 5'-3' DNA helicase. Unwinds D-loops, R-loops, forked DNA and G-quadruplex DNA.</text>
</comment>
<evidence type="ECO:0000256" key="5">
    <source>
        <dbReference type="ARBA" id="ARBA00022806"/>
    </source>
</evidence>
<keyword evidence="2 11" id="KW-0479">Metal-binding</keyword>
<dbReference type="SMART" id="SM00488">
    <property type="entry name" value="DEXDc2"/>
    <property type="match status" value="1"/>
</dbReference>